<evidence type="ECO:0000313" key="1">
    <source>
        <dbReference type="EMBL" id="CAB0004091.1"/>
    </source>
</evidence>
<proteinExistence type="predicted"/>
<accession>A0A6H5GP12</accession>
<sequence length="74" mass="8239">MYFFHHAVRACFLNIQKGIQAYLRDISVGSTTNLANLKPSSDVAQRRMGAATPTRAKALRQLISANNHHNMILS</sequence>
<dbReference type="Proteomes" id="UP000479000">
    <property type="component" value="Unassembled WGS sequence"/>
</dbReference>
<dbReference type="AlphaFoldDB" id="A0A6H5GP12"/>
<name>A0A6H5GP12_9HEMI</name>
<dbReference type="EMBL" id="CADCXU010014441">
    <property type="protein sequence ID" value="CAB0004091.1"/>
    <property type="molecule type" value="Genomic_DNA"/>
</dbReference>
<organism evidence="1 2">
    <name type="scientific">Nesidiocoris tenuis</name>
    <dbReference type="NCBI Taxonomy" id="355587"/>
    <lineage>
        <taxon>Eukaryota</taxon>
        <taxon>Metazoa</taxon>
        <taxon>Ecdysozoa</taxon>
        <taxon>Arthropoda</taxon>
        <taxon>Hexapoda</taxon>
        <taxon>Insecta</taxon>
        <taxon>Pterygota</taxon>
        <taxon>Neoptera</taxon>
        <taxon>Paraneoptera</taxon>
        <taxon>Hemiptera</taxon>
        <taxon>Heteroptera</taxon>
        <taxon>Panheteroptera</taxon>
        <taxon>Cimicomorpha</taxon>
        <taxon>Miridae</taxon>
        <taxon>Dicyphina</taxon>
        <taxon>Nesidiocoris</taxon>
    </lineage>
</organism>
<keyword evidence="2" id="KW-1185">Reference proteome</keyword>
<reference evidence="1 2" key="1">
    <citation type="submission" date="2020-02" db="EMBL/GenBank/DDBJ databases">
        <authorList>
            <person name="Ferguson B K."/>
        </authorList>
    </citation>
    <scope>NUCLEOTIDE SEQUENCE [LARGE SCALE GENOMIC DNA]</scope>
</reference>
<evidence type="ECO:0000313" key="2">
    <source>
        <dbReference type="Proteomes" id="UP000479000"/>
    </source>
</evidence>
<gene>
    <name evidence="1" type="ORF">NTEN_LOCUS9568</name>
</gene>
<protein>
    <submittedName>
        <fullName evidence="1">Uncharacterized protein</fullName>
    </submittedName>
</protein>